<evidence type="ECO:0000313" key="11">
    <source>
        <dbReference type="EMBL" id="TPX41386.1"/>
    </source>
</evidence>
<dbReference type="InterPro" id="IPR043502">
    <property type="entry name" value="DNA/RNA_pol_sf"/>
</dbReference>
<evidence type="ECO:0000313" key="12">
    <source>
        <dbReference type="Proteomes" id="UP000317494"/>
    </source>
</evidence>
<dbReference type="InterPro" id="IPR021109">
    <property type="entry name" value="Peptidase_aspartic_dom_sf"/>
</dbReference>
<feature type="region of interest" description="Disordered" evidence="9">
    <location>
        <begin position="293"/>
        <end position="341"/>
    </location>
</feature>
<protein>
    <recommendedName>
        <fullName evidence="1">RNA-directed DNA polymerase</fullName>
        <ecNumber evidence="1">2.7.7.49</ecNumber>
    </recommendedName>
</protein>
<dbReference type="PROSITE" id="PS00141">
    <property type="entry name" value="ASP_PROTEASE"/>
    <property type="match status" value="1"/>
</dbReference>
<keyword evidence="8" id="KW-0695">RNA-directed DNA polymerase</keyword>
<dbReference type="VEuPathDB" id="FungiDB:SeMB42_g05595"/>
<sequence length="1355" mass="154810">MSTLLKEDMVEISIKQQEVDYALYELKLAQKEAVNPKNQELAMNHEKKVQDLKINWDNEKRNLRSMMTEARRRRSEWDSSIAGISFDQMRDTSSTPTSSERELKLVPPLSFSGEMEKYAAWRFDCLQVIKSRPVTISSDEKKISFFGSIMDGVAKSWFKLWITKREQAVMIPASQASQEELAIRHDIFQAFLNDLDRKFKDPLEEANARNWVDRCQQGNLPFDEYVTKFETNLAKAGLVSDHFVMRFINSLNGNIRKEWIPRGGIPSTFVATVEEIRLSIQTNSILRAPTSMPCTHSTLQQPSRNSINSSDNQITTRSQSNTKGNVWQDSTKPGPFAANPGTATYQLREKNNWCTRCGLRSHLSGNCRIYPAIDPAGNPISNKTHYEKGKSLMERYLKEAGQDGTILPRLNVMDNIRAEIIDTVGNEIEWPDPSALNVGNSSINKSYNYFDGLSSLNEVVRPYSPHFMIPFYISSPVLPEKVLGKALVDSGATRTYISRQFAVRNSIKLIPLATPQQVLLADGGRSHPITHKTETMTLTLNDHSELLSVGVFDTKQYDLILGLNWLTYHSPSIDWELRTIKFNSYICRNPRIPHQIPDPDTSSLSTTLHVNPISPPAISEDERQQLPSEQWPMSDYEELFNEDHFRKLPPLRPGYDFDPKLKDNAPAPKNRSLFRLPRAQVEATEKFIGAELKEGNLEPSKSPLAANLFFVTKNDSNQELRPCIDYRDLNSCTVDEIYPMPSVQELVQKMVGGNWYAKVDLRKAYNQIRVTKGQEWKLAFKCHLGTFQPKVMLFGPKTAPATMQRFVNDTFRKQLDEGWLINLLDDFYICTTGSVEEHMKHIREILDVMRKKSLFPKQSKCVWFTKEIEMMGFIVNKHGYQKKPERLVPIIKYGTPTNPKEVRTFMGMVNFYRPFCNRLSIVAKPLYELTGKDAKFVWTAQHQEAFTRVKEIVTSEVFLLFPDFQKTYTLSFDASEVGVGAVLQQLDDKGNLRPVEFYSRKWSSTEWNYSTPDKELYALILSLQHWYHWLYGATKDIVVLTDHRSLRDFSKTQLLKPRHARWSLVLEDFRGRLQIRWIAGKHNVLADALSRDPAFKLSTNEMVAKASHVVIPPDAFEDTHTMALNVLSSVALQGFENDDTVSSSSDAELLSVITNDIIESVDDHDDSDTETSESDIVEITQGTTIRTKQPHQEDITDRPELQRTVIRLCHDNSLAGHFGYKRTLELILRHVWWKGLAADVKEYVSSCDPCQRNKSSRQLKMGKLIPLPIMERNWQGITLDFVVKLPRSKLPGVAEPYDSILVVSDRRSKYSTFLPSPIEVPSFGPNCGILCLLSLAVNLRCRQHTTQSLTGRQSD</sequence>
<dbReference type="Pfam" id="PF08284">
    <property type="entry name" value="RVP_2"/>
    <property type="match status" value="1"/>
</dbReference>
<evidence type="ECO:0000256" key="8">
    <source>
        <dbReference type="ARBA" id="ARBA00022918"/>
    </source>
</evidence>
<dbReference type="Pfam" id="PF00078">
    <property type="entry name" value="RVT_1"/>
    <property type="match status" value="1"/>
</dbReference>
<dbReference type="GO" id="GO:0004519">
    <property type="term" value="F:endonuclease activity"/>
    <property type="evidence" value="ECO:0007669"/>
    <property type="project" value="UniProtKB-KW"/>
</dbReference>
<keyword evidence="7" id="KW-0378">Hydrolase</keyword>
<dbReference type="Gene3D" id="3.30.70.270">
    <property type="match status" value="2"/>
</dbReference>
<evidence type="ECO:0000256" key="5">
    <source>
        <dbReference type="ARBA" id="ARBA00022750"/>
    </source>
</evidence>
<evidence type="ECO:0000256" key="2">
    <source>
        <dbReference type="ARBA" id="ARBA00022679"/>
    </source>
</evidence>
<dbReference type="STRING" id="286115.A0A507CQF8"/>
<keyword evidence="4" id="KW-0540">Nuclease</keyword>
<keyword evidence="2" id="KW-0808">Transferase</keyword>
<keyword evidence="12" id="KW-1185">Reference proteome</keyword>
<name>A0A507CQF8_9FUNG</name>
<dbReference type="Gene3D" id="3.10.10.10">
    <property type="entry name" value="HIV Type 1 Reverse Transcriptase, subunit A, domain 1"/>
    <property type="match status" value="1"/>
</dbReference>
<dbReference type="Pfam" id="PF17921">
    <property type="entry name" value="Integrase_H2C2"/>
    <property type="match status" value="1"/>
</dbReference>
<dbReference type="CDD" id="cd01647">
    <property type="entry name" value="RT_LTR"/>
    <property type="match status" value="1"/>
</dbReference>
<dbReference type="FunFam" id="1.10.340.70:FF:000001">
    <property type="entry name" value="Retrovirus-related Pol polyprotein from transposon gypsy-like Protein"/>
    <property type="match status" value="1"/>
</dbReference>
<dbReference type="GO" id="GO:0003964">
    <property type="term" value="F:RNA-directed DNA polymerase activity"/>
    <property type="evidence" value="ECO:0007669"/>
    <property type="project" value="UniProtKB-KW"/>
</dbReference>
<dbReference type="PANTHER" id="PTHR37984:SF5">
    <property type="entry name" value="PROTEIN NYNRIN-LIKE"/>
    <property type="match status" value="1"/>
</dbReference>
<dbReference type="CDD" id="cd09274">
    <property type="entry name" value="RNase_HI_RT_Ty3"/>
    <property type="match status" value="1"/>
</dbReference>
<evidence type="ECO:0000256" key="7">
    <source>
        <dbReference type="ARBA" id="ARBA00022801"/>
    </source>
</evidence>
<keyword evidence="6" id="KW-0255">Endonuclease</keyword>
<dbReference type="InterPro" id="IPR041588">
    <property type="entry name" value="Integrase_H2C2"/>
</dbReference>
<dbReference type="CDD" id="cd00303">
    <property type="entry name" value="retropepsin_like"/>
    <property type="match status" value="1"/>
</dbReference>
<dbReference type="InterPro" id="IPR001969">
    <property type="entry name" value="Aspartic_peptidase_AS"/>
</dbReference>
<dbReference type="Proteomes" id="UP000317494">
    <property type="component" value="Unassembled WGS sequence"/>
</dbReference>
<feature type="domain" description="Reverse transcriptase" evidence="10">
    <location>
        <begin position="692"/>
        <end position="875"/>
    </location>
</feature>
<dbReference type="SUPFAM" id="SSF50630">
    <property type="entry name" value="Acid proteases"/>
    <property type="match status" value="1"/>
</dbReference>
<dbReference type="FunFam" id="3.30.70.270:FF:000020">
    <property type="entry name" value="Transposon Tf2-6 polyprotein-like Protein"/>
    <property type="match status" value="1"/>
</dbReference>
<dbReference type="GO" id="GO:0004190">
    <property type="term" value="F:aspartic-type endopeptidase activity"/>
    <property type="evidence" value="ECO:0007669"/>
    <property type="project" value="UniProtKB-KW"/>
</dbReference>
<dbReference type="PROSITE" id="PS50878">
    <property type="entry name" value="RT_POL"/>
    <property type="match status" value="1"/>
</dbReference>
<dbReference type="GO" id="GO:0006508">
    <property type="term" value="P:proteolysis"/>
    <property type="evidence" value="ECO:0007669"/>
    <property type="project" value="InterPro"/>
</dbReference>
<evidence type="ECO:0000256" key="4">
    <source>
        <dbReference type="ARBA" id="ARBA00022722"/>
    </source>
</evidence>
<comment type="caution">
    <text evidence="11">The sequence shown here is derived from an EMBL/GenBank/DDBJ whole genome shotgun (WGS) entry which is preliminary data.</text>
</comment>
<gene>
    <name evidence="11" type="ORF">SeMB42_g05595</name>
</gene>
<evidence type="ECO:0000256" key="1">
    <source>
        <dbReference type="ARBA" id="ARBA00012493"/>
    </source>
</evidence>
<keyword evidence="5" id="KW-0645">Protease</keyword>
<dbReference type="Gene3D" id="1.10.340.70">
    <property type="match status" value="1"/>
</dbReference>
<evidence type="ECO:0000256" key="6">
    <source>
        <dbReference type="ARBA" id="ARBA00022759"/>
    </source>
</evidence>
<dbReference type="EMBL" id="QEAN01000273">
    <property type="protein sequence ID" value="TPX41386.1"/>
    <property type="molecule type" value="Genomic_DNA"/>
</dbReference>
<dbReference type="Pfam" id="PF17917">
    <property type="entry name" value="RT_RNaseH"/>
    <property type="match status" value="1"/>
</dbReference>
<feature type="compositionally biased region" description="Polar residues" evidence="9">
    <location>
        <begin position="293"/>
        <end position="331"/>
    </location>
</feature>
<dbReference type="InterPro" id="IPR041373">
    <property type="entry name" value="RT_RNaseH"/>
</dbReference>
<reference evidence="11 12" key="1">
    <citation type="journal article" date="2019" name="Sci. Rep.">
        <title>Comparative genomics of chytrid fungi reveal insights into the obligate biotrophic and pathogenic lifestyle of Synchytrium endobioticum.</title>
        <authorList>
            <person name="van de Vossenberg B.T.L.H."/>
            <person name="Warris S."/>
            <person name="Nguyen H.D.T."/>
            <person name="van Gent-Pelzer M.P.E."/>
            <person name="Joly D.L."/>
            <person name="van de Geest H.C."/>
            <person name="Bonants P.J.M."/>
            <person name="Smith D.S."/>
            <person name="Levesque C.A."/>
            <person name="van der Lee T.A.J."/>
        </authorList>
    </citation>
    <scope>NUCLEOTIDE SEQUENCE [LARGE SCALE GENOMIC DNA]</scope>
    <source>
        <strain evidence="11 12">MB42</strain>
    </source>
</reference>
<evidence type="ECO:0000256" key="3">
    <source>
        <dbReference type="ARBA" id="ARBA00022695"/>
    </source>
</evidence>
<organism evidence="11 12">
    <name type="scientific">Synchytrium endobioticum</name>
    <dbReference type="NCBI Taxonomy" id="286115"/>
    <lineage>
        <taxon>Eukaryota</taxon>
        <taxon>Fungi</taxon>
        <taxon>Fungi incertae sedis</taxon>
        <taxon>Chytridiomycota</taxon>
        <taxon>Chytridiomycota incertae sedis</taxon>
        <taxon>Chytridiomycetes</taxon>
        <taxon>Synchytriales</taxon>
        <taxon>Synchytriaceae</taxon>
        <taxon>Synchytrium</taxon>
    </lineage>
</organism>
<dbReference type="SUPFAM" id="SSF56672">
    <property type="entry name" value="DNA/RNA polymerases"/>
    <property type="match status" value="1"/>
</dbReference>
<dbReference type="InterPro" id="IPR050951">
    <property type="entry name" value="Retrovirus_Pol_polyprotein"/>
</dbReference>
<evidence type="ECO:0000256" key="9">
    <source>
        <dbReference type="SAM" id="MobiDB-lite"/>
    </source>
</evidence>
<dbReference type="InterPro" id="IPR043128">
    <property type="entry name" value="Rev_trsase/Diguanyl_cyclase"/>
</dbReference>
<keyword evidence="3" id="KW-0548">Nucleotidyltransferase</keyword>
<accession>A0A507CQF8</accession>
<evidence type="ECO:0000259" key="10">
    <source>
        <dbReference type="PROSITE" id="PS50878"/>
    </source>
</evidence>
<dbReference type="InterPro" id="IPR000477">
    <property type="entry name" value="RT_dom"/>
</dbReference>
<dbReference type="Gene3D" id="2.40.70.10">
    <property type="entry name" value="Acid Proteases"/>
    <property type="match status" value="1"/>
</dbReference>
<proteinExistence type="predicted"/>
<dbReference type="PANTHER" id="PTHR37984">
    <property type="entry name" value="PROTEIN CBG26694"/>
    <property type="match status" value="1"/>
</dbReference>
<keyword evidence="5" id="KW-0064">Aspartyl protease</keyword>
<dbReference type="EC" id="2.7.7.49" evidence="1"/>